<dbReference type="PANTHER" id="PTHR35527">
    <property type="entry name" value="CHOLOYLGLYCINE HYDROLASE"/>
    <property type="match status" value="1"/>
</dbReference>
<dbReference type="STRING" id="443218.AS9A_1103"/>
<keyword evidence="2 4" id="KW-0378">Hydrolase</keyword>
<dbReference type="Pfam" id="PF02275">
    <property type="entry name" value="CBAH"/>
    <property type="match status" value="1"/>
</dbReference>
<evidence type="ECO:0000256" key="2">
    <source>
        <dbReference type="ARBA" id="ARBA00022801"/>
    </source>
</evidence>
<dbReference type="CDD" id="cd01902">
    <property type="entry name" value="Ntn_CGH"/>
    <property type="match status" value="1"/>
</dbReference>
<keyword evidence="5" id="KW-1185">Reference proteome</keyword>
<proteinExistence type="inferred from homology"/>
<dbReference type="Gene3D" id="3.60.60.10">
    <property type="entry name" value="Penicillin V Acylase, Chain A"/>
    <property type="match status" value="1"/>
</dbReference>
<dbReference type="OrthoDB" id="1265391at2"/>
<evidence type="ECO:0000313" key="4">
    <source>
        <dbReference type="EMBL" id="AEF39555.1"/>
    </source>
</evidence>
<protein>
    <submittedName>
        <fullName evidence="4">Choloylglycine hydrolase</fullName>
    </submittedName>
</protein>
<dbReference type="eggNOG" id="COG3049">
    <property type="taxonomic scope" value="Bacteria"/>
</dbReference>
<dbReference type="SUPFAM" id="SSF56235">
    <property type="entry name" value="N-terminal nucleophile aminohydrolases (Ntn hydrolases)"/>
    <property type="match status" value="1"/>
</dbReference>
<organism evidence="4 5">
    <name type="scientific">Hoyosella subflava (strain DSM 45089 / JCM 17490 / NBRC 109087 / DQS3-9A1)</name>
    <name type="common">Amycolicicoccus subflavus</name>
    <dbReference type="NCBI Taxonomy" id="443218"/>
    <lineage>
        <taxon>Bacteria</taxon>
        <taxon>Bacillati</taxon>
        <taxon>Actinomycetota</taxon>
        <taxon>Actinomycetes</taxon>
        <taxon>Mycobacteriales</taxon>
        <taxon>Hoyosellaceae</taxon>
        <taxon>Hoyosella</taxon>
    </lineage>
</organism>
<dbReference type="InterPro" id="IPR052193">
    <property type="entry name" value="Peptidase_C59"/>
</dbReference>
<dbReference type="GO" id="GO:0016787">
    <property type="term" value="F:hydrolase activity"/>
    <property type="evidence" value="ECO:0007669"/>
    <property type="project" value="UniProtKB-KW"/>
</dbReference>
<comment type="similarity">
    <text evidence="1">Belongs to the peptidase C59 family.</text>
</comment>
<name>F6EQU4_HOYSD</name>
<dbReference type="KEGG" id="asd:AS9A_1103"/>
<feature type="domain" description="Choloylglycine hydrolase/NAAA C-terminal" evidence="3">
    <location>
        <begin position="2"/>
        <end position="289"/>
    </location>
</feature>
<dbReference type="Proteomes" id="UP000009235">
    <property type="component" value="Chromosome"/>
</dbReference>
<dbReference type="EMBL" id="CP002786">
    <property type="protein sequence ID" value="AEF39555.1"/>
    <property type="molecule type" value="Genomic_DNA"/>
</dbReference>
<accession>F6EQU4</accession>
<reference evidence="4 5" key="1">
    <citation type="journal article" date="2011" name="J. Bacteriol.">
        <title>Complete genome sequence of Amycolicicoccus subflavus DQS3-9A1T, an actinomycete isolated from crude oil-polluted soil.</title>
        <authorList>
            <person name="Cai M."/>
            <person name="Chen W.M."/>
            <person name="Nie Y."/>
            <person name="Chi C.Q."/>
            <person name="Wang Y.N."/>
            <person name="Tang Y.Q."/>
            <person name="Li G.Y."/>
            <person name="Wu X.L."/>
        </authorList>
    </citation>
    <scope>NUCLEOTIDE SEQUENCE [LARGE SCALE GENOMIC DNA]</scope>
    <source>
        <strain evidence="5">DSM 45089 / DQS3-9A1</strain>
    </source>
</reference>
<dbReference type="InterPro" id="IPR029132">
    <property type="entry name" value="CBAH/NAAA_C"/>
</dbReference>
<dbReference type="InterPro" id="IPR029055">
    <property type="entry name" value="Ntn_hydrolases_N"/>
</dbReference>
<evidence type="ECO:0000256" key="1">
    <source>
        <dbReference type="ARBA" id="ARBA00006625"/>
    </source>
</evidence>
<evidence type="ECO:0000313" key="5">
    <source>
        <dbReference type="Proteomes" id="UP000009235"/>
    </source>
</evidence>
<evidence type="ECO:0000259" key="3">
    <source>
        <dbReference type="Pfam" id="PF02275"/>
    </source>
</evidence>
<dbReference type="HOGENOM" id="CLU_045206_0_1_11"/>
<dbReference type="RefSeq" id="WP_013805904.1">
    <property type="nucleotide sequence ID" value="NC_015564.1"/>
</dbReference>
<gene>
    <name evidence="4" type="ordered locus">AS9A_1103</name>
</gene>
<dbReference type="AlphaFoldDB" id="F6EQU4"/>
<sequence>MCTRALWAASGHGVLVGRNMDWREEMDTNLWVSPRGVQRVGHGADANPLTWTAGYGSVVATVWDMAASDGVNEAGLAAHLLWLAESGYGERDASRPALAVSLWAQLFLDTCATVEECLKLMEEHNFQIRSLIEPRSQLEATVHLALDDRNGDSAIVQYVDGAAHVYHDRAHTVMTNSPTFDEQLRLRNRYEGFGGTEPLPGTTEAADRFVRASYYLDRLPPAETRPRAYAALLSVMRNAAQPFGEPDPLRPNISATIWRTLADLTEGVYLFESSFSPNIVWTKLEEIDFTTWQKLDLSEDGLIGNITPAFKREQALEFTIN</sequence>
<dbReference type="PANTHER" id="PTHR35527:SF2">
    <property type="entry name" value="HYDROLASE"/>
    <property type="match status" value="1"/>
</dbReference>